<organism evidence="2 3">
    <name type="scientific">Paenibacillus gyeongsangnamensis</name>
    <dbReference type="NCBI Taxonomy" id="3388067"/>
    <lineage>
        <taxon>Bacteria</taxon>
        <taxon>Bacillati</taxon>
        <taxon>Bacillota</taxon>
        <taxon>Bacilli</taxon>
        <taxon>Bacillales</taxon>
        <taxon>Paenibacillaceae</taxon>
        <taxon>Paenibacillus</taxon>
    </lineage>
</organism>
<evidence type="ECO:0000313" key="3">
    <source>
        <dbReference type="Proteomes" id="UP001527882"/>
    </source>
</evidence>
<dbReference type="Proteomes" id="UP001527882">
    <property type="component" value="Unassembled WGS sequence"/>
</dbReference>
<name>A0ABT4QFG0_9BACL</name>
<dbReference type="EMBL" id="JAQAGZ010000017">
    <property type="protein sequence ID" value="MCZ8515425.1"/>
    <property type="molecule type" value="Genomic_DNA"/>
</dbReference>
<gene>
    <name evidence="2" type="ORF">O9H85_24060</name>
</gene>
<evidence type="ECO:0000313" key="2">
    <source>
        <dbReference type="EMBL" id="MCZ8515425.1"/>
    </source>
</evidence>
<keyword evidence="1" id="KW-0812">Transmembrane</keyword>
<feature type="transmembrane region" description="Helical" evidence="1">
    <location>
        <begin position="12"/>
        <end position="40"/>
    </location>
</feature>
<feature type="transmembrane region" description="Helical" evidence="1">
    <location>
        <begin position="60"/>
        <end position="83"/>
    </location>
</feature>
<accession>A0ABT4QFG0</accession>
<feature type="transmembrane region" description="Helical" evidence="1">
    <location>
        <begin position="136"/>
        <end position="158"/>
    </location>
</feature>
<proteinExistence type="predicted"/>
<evidence type="ECO:0000256" key="1">
    <source>
        <dbReference type="SAM" id="Phobius"/>
    </source>
</evidence>
<sequence>MKSLSSKQKKWLLSFHLLFDGILLGESVVIVIVSIAALSATSREVLQACYLIMNLIARTGIRASMIGTVLTGILLSVLTRWGLFRYYWIMVKEGLTLLSIGIGVIGFYVWSFRGLTMISAEGLEALHNPVFQVNTAALWTGIALQIMSLAGMTVISVFKPWGSRGH</sequence>
<protein>
    <submittedName>
        <fullName evidence="2">Uncharacterized protein</fullName>
    </submittedName>
</protein>
<keyword evidence="1" id="KW-1133">Transmembrane helix</keyword>
<comment type="caution">
    <text evidence="2">The sequence shown here is derived from an EMBL/GenBank/DDBJ whole genome shotgun (WGS) entry which is preliminary data.</text>
</comment>
<keyword evidence="1" id="KW-0472">Membrane</keyword>
<reference evidence="2 3" key="1">
    <citation type="submission" date="2022-12" db="EMBL/GenBank/DDBJ databases">
        <title>Draft genome sequence of Paenibacillus sp. dW9.</title>
        <authorList>
            <person name="Choi E.-W."/>
            <person name="Kim D.-U."/>
        </authorList>
    </citation>
    <scope>NUCLEOTIDE SEQUENCE [LARGE SCALE GENOMIC DNA]</scope>
    <source>
        <strain evidence="3">dW9</strain>
    </source>
</reference>
<feature type="transmembrane region" description="Helical" evidence="1">
    <location>
        <begin position="95"/>
        <end position="116"/>
    </location>
</feature>
<keyword evidence="3" id="KW-1185">Reference proteome</keyword>